<dbReference type="InterPro" id="IPR046348">
    <property type="entry name" value="SIS_dom_sf"/>
</dbReference>
<keyword evidence="7" id="KW-1185">Reference proteome</keyword>
<dbReference type="InterPro" id="IPR009057">
    <property type="entry name" value="Homeodomain-like_sf"/>
</dbReference>
<dbReference type="Pfam" id="PF01418">
    <property type="entry name" value="HTH_6"/>
    <property type="match status" value="1"/>
</dbReference>
<dbReference type="RefSeq" id="WP_103963641.1">
    <property type="nucleotide sequence ID" value="NZ_FNVT01000028.1"/>
</dbReference>
<dbReference type="PROSITE" id="PS51464">
    <property type="entry name" value="SIS"/>
    <property type="match status" value="1"/>
</dbReference>
<organism evidence="6 7">
    <name type="scientific">Nonomuraea solani</name>
    <dbReference type="NCBI Taxonomy" id="1144553"/>
    <lineage>
        <taxon>Bacteria</taxon>
        <taxon>Bacillati</taxon>
        <taxon>Actinomycetota</taxon>
        <taxon>Actinomycetes</taxon>
        <taxon>Streptosporangiales</taxon>
        <taxon>Streptosporangiaceae</taxon>
        <taxon>Nonomuraea</taxon>
    </lineage>
</organism>
<dbReference type="PANTHER" id="PTHR30514">
    <property type="entry name" value="GLUCOKINASE"/>
    <property type="match status" value="1"/>
</dbReference>
<dbReference type="CDD" id="cd05013">
    <property type="entry name" value="SIS_RpiR"/>
    <property type="match status" value="1"/>
</dbReference>
<evidence type="ECO:0000256" key="1">
    <source>
        <dbReference type="ARBA" id="ARBA00023015"/>
    </source>
</evidence>
<dbReference type="Pfam" id="PF01380">
    <property type="entry name" value="SIS"/>
    <property type="match status" value="1"/>
</dbReference>
<accession>A0A1H6F0G7</accession>
<dbReference type="Gene3D" id="3.40.50.10490">
    <property type="entry name" value="Glucose-6-phosphate isomerase like protein, domain 1"/>
    <property type="match status" value="1"/>
</dbReference>
<dbReference type="OrthoDB" id="370421at2"/>
<dbReference type="GO" id="GO:0003700">
    <property type="term" value="F:DNA-binding transcription factor activity"/>
    <property type="evidence" value="ECO:0007669"/>
    <property type="project" value="InterPro"/>
</dbReference>
<dbReference type="GO" id="GO:0097367">
    <property type="term" value="F:carbohydrate derivative binding"/>
    <property type="evidence" value="ECO:0007669"/>
    <property type="project" value="InterPro"/>
</dbReference>
<proteinExistence type="predicted"/>
<protein>
    <submittedName>
        <fullName evidence="6">DNA-binding transcriptional regulator, MurR/RpiR family, contains HTH and SIS domains</fullName>
    </submittedName>
</protein>
<dbReference type="SUPFAM" id="SSF53697">
    <property type="entry name" value="SIS domain"/>
    <property type="match status" value="1"/>
</dbReference>
<dbReference type="GO" id="GO:0003677">
    <property type="term" value="F:DNA binding"/>
    <property type="evidence" value="ECO:0007669"/>
    <property type="project" value="UniProtKB-KW"/>
</dbReference>
<dbReference type="AlphaFoldDB" id="A0A1H6F0G7"/>
<reference evidence="6 7" key="1">
    <citation type="submission" date="2016-10" db="EMBL/GenBank/DDBJ databases">
        <authorList>
            <person name="de Groot N.N."/>
        </authorList>
    </citation>
    <scope>NUCLEOTIDE SEQUENCE [LARGE SCALE GENOMIC DNA]</scope>
    <source>
        <strain evidence="6 7">CGMCC 4.7037</strain>
    </source>
</reference>
<dbReference type="SUPFAM" id="SSF46689">
    <property type="entry name" value="Homeodomain-like"/>
    <property type="match status" value="1"/>
</dbReference>
<evidence type="ECO:0000313" key="7">
    <source>
        <dbReference type="Proteomes" id="UP000236732"/>
    </source>
</evidence>
<keyword evidence="2 6" id="KW-0238">DNA-binding</keyword>
<evidence type="ECO:0000259" key="5">
    <source>
        <dbReference type="PROSITE" id="PS51464"/>
    </source>
</evidence>
<sequence length="300" mass="31846">MSTYQPSSGIIERIRGLLPTMPDAQRSLAELVLGDPAAVARMTIVELAERCGVSTGTITRFCRALGMNGYAALRIALASDSGRIGGGTWAAHIGTDVTEGDDIRRVANVISANIGRVVAEAIGNLDLAAVDRAASLLAAARRVMVYGVSGSATTALGFQQRLYQIGVPAWFDTDTHVALAGAALMTRGDVLVVVSHNGRTREVCDLTDEARSHGARTIAVTNDLASPVARRAELALATAVYEMGSSDTENILARHAQLAVLDVLYIAIAQRTFEQTREAIAITTEAVRPYKIDETVDRVD</sequence>
<evidence type="ECO:0000256" key="2">
    <source>
        <dbReference type="ARBA" id="ARBA00023125"/>
    </source>
</evidence>
<keyword evidence="3" id="KW-0804">Transcription</keyword>
<gene>
    <name evidence="6" type="ORF">SAMN05444920_12832</name>
</gene>
<feature type="domain" description="HTH rpiR-type" evidence="4">
    <location>
        <begin position="8"/>
        <end position="84"/>
    </location>
</feature>
<keyword evidence="1" id="KW-0805">Transcription regulation</keyword>
<dbReference type="InterPro" id="IPR001347">
    <property type="entry name" value="SIS_dom"/>
</dbReference>
<dbReference type="Gene3D" id="1.10.10.10">
    <property type="entry name" value="Winged helix-like DNA-binding domain superfamily/Winged helix DNA-binding domain"/>
    <property type="match status" value="1"/>
</dbReference>
<name>A0A1H6F0G7_9ACTN</name>
<dbReference type="InterPro" id="IPR000281">
    <property type="entry name" value="HTH_RpiR"/>
</dbReference>
<dbReference type="PROSITE" id="PS51071">
    <property type="entry name" value="HTH_RPIR"/>
    <property type="match status" value="1"/>
</dbReference>
<dbReference type="PANTHER" id="PTHR30514:SF1">
    <property type="entry name" value="HTH-TYPE TRANSCRIPTIONAL REGULATOR HEXR-RELATED"/>
    <property type="match status" value="1"/>
</dbReference>
<dbReference type="GO" id="GO:1901135">
    <property type="term" value="P:carbohydrate derivative metabolic process"/>
    <property type="evidence" value="ECO:0007669"/>
    <property type="project" value="InterPro"/>
</dbReference>
<feature type="domain" description="SIS" evidence="5">
    <location>
        <begin position="133"/>
        <end position="274"/>
    </location>
</feature>
<evidence type="ECO:0000259" key="4">
    <source>
        <dbReference type="PROSITE" id="PS51071"/>
    </source>
</evidence>
<dbReference type="InterPro" id="IPR047640">
    <property type="entry name" value="RpiR-like"/>
</dbReference>
<dbReference type="EMBL" id="FNVT01000028">
    <property type="protein sequence ID" value="SEH02605.1"/>
    <property type="molecule type" value="Genomic_DNA"/>
</dbReference>
<dbReference type="InterPro" id="IPR036388">
    <property type="entry name" value="WH-like_DNA-bd_sf"/>
</dbReference>
<dbReference type="InterPro" id="IPR035472">
    <property type="entry name" value="RpiR-like_SIS"/>
</dbReference>
<evidence type="ECO:0000256" key="3">
    <source>
        <dbReference type="ARBA" id="ARBA00023163"/>
    </source>
</evidence>
<evidence type="ECO:0000313" key="6">
    <source>
        <dbReference type="EMBL" id="SEH02605.1"/>
    </source>
</evidence>
<dbReference type="Proteomes" id="UP000236732">
    <property type="component" value="Unassembled WGS sequence"/>
</dbReference>